<dbReference type="RefSeq" id="WP_183940164.1">
    <property type="nucleotide sequence ID" value="NZ_JACHBI010000016.1"/>
</dbReference>
<feature type="domain" description="DUF6602" evidence="1">
    <location>
        <begin position="39"/>
        <end position="138"/>
    </location>
</feature>
<accession>A0A7W8XWS4</accession>
<dbReference type="EMBL" id="JACHBI010000016">
    <property type="protein sequence ID" value="MBB5577019.1"/>
    <property type="molecule type" value="Genomic_DNA"/>
</dbReference>
<evidence type="ECO:0000313" key="3">
    <source>
        <dbReference type="Proteomes" id="UP000549882"/>
    </source>
</evidence>
<reference evidence="2 3" key="1">
    <citation type="submission" date="2020-08" db="EMBL/GenBank/DDBJ databases">
        <title>Genomic Encyclopedia of Type Strains, Phase IV (KMG-V): Genome sequencing to study the core and pangenomes of soil and plant-associated prokaryotes.</title>
        <authorList>
            <person name="Whitman W."/>
        </authorList>
    </citation>
    <scope>NUCLEOTIDE SEQUENCE [LARGE SCALE GENOMIC DNA]</scope>
    <source>
        <strain evidence="2 3">SEMIA 4064</strain>
    </source>
</reference>
<keyword evidence="3" id="KW-1185">Reference proteome</keyword>
<dbReference type="CDD" id="cd21173">
    <property type="entry name" value="NucC-like"/>
    <property type="match status" value="1"/>
</dbReference>
<comment type="caution">
    <text evidence="2">The sequence shown here is derived from an EMBL/GenBank/DDBJ whole genome shotgun (WGS) entry which is preliminary data.</text>
</comment>
<gene>
    <name evidence="2" type="ORF">GGD50_005668</name>
</gene>
<dbReference type="Pfam" id="PF20247">
    <property type="entry name" value="DUF6602"/>
    <property type="match status" value="1"/>
</dbReference>
<proteinExistence type="predicted"/>
<name>A0A7W8XWS4_9HYPH</name>
<protein>
    <recommendedName>
        <fullName evidence="1">DUF6602 domain-containing protein</fullName>
    </recommendedName>
</protein>
<sequence>MTKYQAMSAVQTLLTEKIFAFCQAFIEASRTMFIDVDGKLVHPGEFGVYREAVAREFIRTFVPKRLEIESGFVISSDGKISSQCDLIIYDSSVAPLLQNENRQRFFPIETVVAVGEIKSVMSEGDLYRALRKLAAIKSIRDGMSGPSYVYSRKTGKGADRFRPAHHELDQIVTFLICEKFDFSLGDEQLKRIASCYNSEAPRQPANLRHNLILSICDGLMTYVLPEGHPATSLDLPITYPFPIRDLPTPDAEGARRLDNCFVGPALEAPEHIKSFASLLHTAVTAVSSFFPDMARYVKSEGDSVRARFPSPL</sequence>
<dbReference type="InterPro" id="IPR046537">
    <property type="entry name" value="DUF6602"/>
</dbReference>
<dbReference type="AlphaFoldDB" id="A0A7W8XWS4"/>
<dbReference type="Proteomes" id="UP000549882">
    <property type="component" value="Unassembled WGS sequence"/>
</dbReference>
<evidence type="ECO:0000259" key="1">
    <source>
        <dbReference type="Pfam" id="PF20247"/>
    </source>
</evidence>
<evidence type="ECO:0000313" key="2">
    <source>
        <dbReference type="EMBL" id="MBB5577019.1"/>
    </source>
</evidence>
<organism evidence="2 3">
    <name type="scientific">Rhizobium paranaense</name>
    <dbReference type="NCBI Taxonomy" id="1650438"/>
    <lineage>
        <taxon>Bacteria</taxon>
        <taxon>Pseudomonadati</taxon>
        <taxon>Pseudomonadota</taxon>
        <taxon>Alphaproteobacteria</taxon>
        <taxon>Hyphomicrobiales</taxon>
        <taxon>Rhizobiaceae</taxon>
        <taxon>Rhizobium/Agrobacterium group</taxon>
        <taxon>Rhizobium</taxon>
    </lineage>
</organism>